<gene>
    <name evidence="1" type="ORF">H1016_00270</name>
</gene>
<accession>A0A832UQN6</accession>
<dbReference type="Proteomes" id="UP000646946">
    <property type="component" value="Unassembled WGS sequence"/>
</dbReference>
<proteinExistence type="predicted"/>
<dbReference type="EMBL" id="DVAB01000004">
    <property type="protein sequence ID" value="HIJ99956.1"/>
    <property type="molecule type" value="Genomic_DNA"/>
</dbReference>
<evidence type="ECO:0000313" key="1">
    <source>
        <dbReference type="EMBL" id="HIJ99956.1"/>
    </source>
</evidence>
<protein>
    <submittedName>
        <fullName evidence="1">Uncharacterized protein</fullName>
    </submittedName>
</protein>
<dbReference type="AlphaFoldDB" id="A0A832UQN6"/>
<comment type="caution">
    <text evidence="1">The sequence shown here is derived from an EMBL/GenBank/DDBJ whole genome shotgun (WGS) entry which is preliminary data.</text>
</comment>
<organism evidence="1 2">
    <name type="scientific">Candidatus Naiadarchaeum limnaeum</name>
    <dbReference type="NCBI Taxonomy" id="2756139"/>
    <lineage>
        <taxon>Archaea</taxon>
        <taxon>Candidatus Undinarchaeota</taxon>
        <taxon>Candidatus Undinarchaeia</taxon>
        <taxon>Candidatus Naiadarchaeales</taxon>
        <taxon>Candidatus Naiadarchaeaceae</taxon>
        <taxon>Candidatus Naiadarchaeum</taxon>
    </lineage>
</organism>
<dbReference type="PROSITE" id="PS51257">
    <property type="entry name" value="PROKAR_LIPOPROTEIN"/>
    <property type="match status" value="1"/>
</dbReference>
<name>A0A832UQN6_9ARCH</name>
<evidence type="ECO:0000313" key="2">
    <source>
        <dbReference type="Proteomes" id="UP000646946"/>
    </source>
</evidence>
<sequence length="327" mass="35843">MNKKLIPILTLIAIAFIVGCLERGGDGIKEGYPGVIVTDFTPTISTVRAGSPIDFFVTVQNQGFFDAQNVNILIFNCGPSNTGKSSAKTPPDYDYTCNNPVFQNDFNLAKPDRDLGIVGEIKEAEVSLDTDPAGFPEGRSPQTFTARVIYDYKTTGAIDTVFTTFANWKEKSGRITTGPLNMFSEPAPLTLFLNAPREPIVIDNPANQQNFTVGLSIRNTGGGFVKDKLLTKIKLCYNPQFIEPVLDTVTGQHGDFNRTIEGGNCLVVLPGNDNLKLVGLTNQYRDVDARFRNVPNAIKIQDVTTFEAELTYAYTYDRSTSVTILNA</sequence>
<keyword evidence="2" id="KW-1185">Reference proteome</keyword>
<reference evidence="1 2" key="1">
    <citation type="journal article" name="Nat. Commun.">
        <title>Undinarchaeota illuminate DPANN phylogeny and the impact of gene transfer on archaeal evolution.</title>
        <authorList>
            <person name="Dombrowski N."/>
            <person name="Williams T.A."/>
            <person name="Sun J."/>
            <person name="Woodcroft B.J."/>
            <person name="Lee J.H."/>
            <person name="Minh B.Q."/>
            <person name="Rinke C."/>
            <person name="Spang A."/>
        </authorList>
    </citation>
    <scope>NUCLEOTIDE SEQUENCE [LARGE SCALE GENOMIC DNA]</scope>
    <source>
        <strain evidence="1">MAG_bin1129</strain>
    </source>
</reference>